<accession>A0A1I1LIH6</accession>
<keyword evidence="1" id="KW-0597">Phosphoprotein</keyword>
<feature type="binding site" evidence="3">
    <location>
        <position position="48"/>
    </location>
    <ligand>
        <name>Zn(2+)</name>
        <dbReference type="ChEBI" id="CHEBI:29105"/>
        <label>2</label>
    </ligand>
</feature>
<keyword evidence="3" id="KW-0862">Zinc</keyword>
<dbReference type="SUPFAM" id="SSF53649">
    <property type="entry name" value="Alkaline phosphatase-like"/>
    <property type="match status" value="1"/>
</dbReference>
<dbReference type="InterPro" id="IPR042085">
    <property type="entry name" value="Ap_crown"/>
</dbReference>
<evidence type="ECO:0000256" key="1">
    <source>
        <dbReference type="ARBA" id="ARBA00022553"/>
    </source>
</evidence>
<evidence type="ECO:0000256" key="2">
    <source>
        <dbReference type="PIRSR" id="PIRSR601952-1"/>
    </source>
</evidence>
<protein>
    <submittedName>
        <fullName evidence="5">Alkaline phosphatase</fullName>
    </submittedName>
</protein>
<proteinExistence type="inferred from homology"/>
<name>A0A1I1LIH6_9FLAO</name>
<keyword evidence="6" id="KW-1185">Reference proteome</keyword>
<sequence length="470" mass="52198">MKRRDFFKNGSLFAFGGLVSDFHSNLWLDNKDEFGSKKARNIIFMVSDGMSTGTLNMADRLLYLKNGKDSHWLELYREGKINRALMDTASADSMVTDSAAASSSWGGGKRVPNGSLNVSASGLKHLPIWQKFKQSGKKVGCVTTVPITHATPAGFCVMQKDRGDQDQIALDYLDIEIDVMMGGGNENFAADKRGDGRDLYSAFESKNYKVFKNRGELMNYRGKQPMLGVFSDVGLPYALDRAHDSDLSENIPSLAEMSKKAIDYLSTNSDDGFVLQIEGGKVDWAAHANDASALLYDQIAFDEAIKEVIDFAESDQETLVIITTDHGNANPGLIKSHEVDENFNHLSHFTHTNAWLLNKIKTEANSFGSIRELIADVNGNQTITKDQAKTLMNYYTKSNEGLYNTNNLPFGPLAEMQKDYTSIGWISMNHSGDYVELAAYGPGSDQLNPFVKNYELHNFMLKVAEVENKF</sequence>
<feature type="binding site" evidence="3">
    <location>
        <position position="287"/>
    </location>
    <ligand>
        <name>Zn(2+)</name>
        <dbReference type="ChEBI" id="CHEBI:29105"/>
        <label>2</label>
    </ligand>
</feature>
<gene>
    <name evidence="5" type="ORF">SAMN04487907_107100</name>
</gene>
<dbReference type="PANTHER" id="PTHR11596:SF5">
    <property type="entry name" value="ALKALINE PHOSPHATASE"/>
    <property type="match status" value="1"/>
</dbReference>
<comment type="similarity">
    <text evidence="4">Belongs to the alkaline phosphatase family.</text>
</comment>
<dbReference type="RefSeq" id="WP_092543837.1">
    <property type="nucleotide sequence ID" value="NZ_FOKV01000007.1"/>
</dbReference>
<organism evidence="5 6">
    <name type="scientific">Zunongwangia mangrovi</name>
    <dbReference type="NCBI Taxonomy" id="1334022"/>
    <lineage>
        <taxon>Bacteria</taxon>
        <taxon>Pseudomonadati</taxon>
        <taxon>Bacteroidota</taxon>
        <taxon>Flavobacteriia</taxon>
        <taxon>Flavobacteriales</taxon>
        <taxon>Flavobacteriaceae</taxon>
        <taxon>Zunongwangia</taxon>
    </lineage>
</organism>
<evidence type="ECO:0000313" key="5">
    <source>
        <dbReference type="EMBL" id="SFC69290.1"/>
    </source>
</evidence>
<reference evidence="6" key="1">
    <citation type="submission" date="2016-10" db="EMBL/GenBank/DDBJ databases">
        <authorList>
            <person name="Varghese N."/>
            <person name="Submissions S."/>
        </authorList>
    </citation>
    <scope>NUCLEOTIDE SEQUENCE [LARGE SCALE GENOMIC DNA]</scope>
    <source>
        <strain evidence="6">DSM 24499</strain>
    </source>
</reference>
<dbReference type="SMART" id="SM00098">
    <property type="entry name" value="alkPPc"/>
    <property type="match status" value="1"/>
</dbReference>
<dbReference type="GO" id="GO:0004035">
    <property type="term" value="F:alkaline phosphatase activity"/>
    <property type="evidence" value="ECO:0007669"/>
    <property type="project" value="TreeGrafter"/>
</dbReference>
<keyword evidence="3" id="KW-0460">Magnesium</keyword>
<comment type="cofactor">
    <cofactor evidence="3">
        <name>Zn(2+)</name>
        <dbReference type="ChEBI" id="CHEBI:29105"/>
    </cofactor>
    <text evidence="3">Binds 2 Zn(2+) ions.</text>
</comment>
<dbReference type="Proteomes" id="UP000199438">
    <property type="component" value="Unassembled WGS sequence"/>
</dbReference>
<feature type="binding site" evidence="3">
    <location>
        <position position="283"/>
    </location>
    <ligand>
        <name>Zn(2+)</name>
        <dbReference type="ChEBI" id="CHEBI:29105"/>
        <label>2</label>
    </ligand>
</feature>
<dbReference type="EMBL" id="FOKV01000007">
    <property type="protein sequence ID" value="SFC69290.1"/>
    <property type="molecule type" value="Genomic_DNA"/>
</dbReference>
<evidence type="ECO:0000256" key="3">
    <source>
        <dbReference type="PIRSR" id="PIRSR601952-2"/>
    </source>
</evidence>
<dbReference type="Pfam" id="PF00245">
    <property type="entry name" value="Alk_phosphatase"/>
    <property type="match status" value="1"/>
</dbReference>
<comment type="cofactor">
    <cofactor evidence="3">
        <name>Mg(2+)</name>
        <dbReference type="ChEBI" id="CHEBI:18420"/>
    </cofactor>
    <text evidence="3">Binds 1 Mg(2+) ion.</text>
</comment>
<feature type="binding site" evidence="3">
    <location>
        <position position="430"/>
    </location>
    <ligand>
        <name>Zn(2+)</name>
        <dbReference type="ChEBI" id="CHEBI:29105"/>
        <label>2</label>
    </ligand>
</feature>
<dbReference type="InterPro" id="IPR017850">
    <property type="entry name" value="Alkaline_phosphatase_core_sf"/>
</dbReference>
<evidence type="ECO:0000313" key="6">
    <source>
        <dbReference type="Proteomes" id="UP000199438"/>
    </source>
</evidence>
<dbReference type="STRING" id="1334022.SAMN04487907_107100"/>
<feature type="binding site" evidence="3">
    <location>
        <position position="325"/>
    </location>
    <ligand>
        <name>Zn(2+)</name>
        <dbReference type="ChEBI" id="CHEBI:29105"/>
        <label>2</label>
    </ligand>
</feature>
<dbReference type="GO" id="GO:0046872">
    <property type="term" value="F:metal ion binding"/>
    <property type="evidence" value="ECO:0007669"/>
    <property type="project" value="UniProtKB-KW"/>
</dbReference>
<dbReference type="Gene3D" id="1.10.1200.140">
    <property type="entry name" value="Alkaline phosphatase, crown domain"/>
    <property type="match status" value="1"/>
</dbReference>
<evidence type="ECO:0000256" key="4">
    <source>
        <dbReference type="RuleBase" id="RU003946"/>
    </source>
</evidence>
<dbReference type="AlphaFoldDB" id="A0A1I1LIH6"/>
<feature type="binding site" evidence="3">
    <location>
        <position position="326"/>
    </location>
    <ligand>
        <name>Zn(2+)</name>
        <dbReference type="ChEBI" id="CHEBI:29105"/>
        <label>2</label>
    </ligand>
</feature>
<dbReference type="Gene3D" id="3.40.720.10">
    <property type="entry name" value="Alkaline Phosphatase, subunit A"/>
    <property type="match status" value="1"/>
</dbReference>
<dbReference type="InterPro" id="IPR001952">
    <property type="entry name" value="Alkaline_phosphatase"/>
</dbReference>
<dbReference type="CDD" id="cd16012">
    <property type="entry name" value="ALP"/>
    <property type="match status" value="1"/>
</dbReference>
<keyword evidence="3" id="KW-0479">Metal-binding</keyword>
<feature type="binding site" evidence="3">
    <location>
        <position position="149"/>
    </location>
    <ligand>
        <name>Mg(2+)</name>
        <dbReference type="ChEBI" id="CHEBI:18420"/>
    </ligand>
</feature>
<feature type="active site" description="Phosphoserine intermediate" evidence="2">
    <location>
        <position position="98"/>
    </location>
</feature>
<dbReference type="OrthoDB" id="9794455at2"/>
<feature type="binding site" evidence="3">
    <location>
        <position position="48"/>
    </location>
    <ligand>
        <name>Mg(2+)</name>
        <dbReference type="ChEBI" id="CHEBI:18420"/>
    </ligand>
</feature>
<dbReference type="PRINTS" id="PR00113">
    <property type="entry name" value="ALKPHPHTASE"/>
</dbReference>
<feature type="binding site" evidence="3">
    <location>
        <position position="278"/>
    </location>
    <ligand>
        <name>Mg(2+)</name>
        <dbReference type="ChEBI" id="CHEBI:18420"/>
    </ligand>
</feature>
<feature type="binding site" evidence="3">
    <location>
        <position position="151"/>
    </location>
    <ligand>
        <name>Mg(2+)</name>
        <dbReference type="ChEBI" id="CHEBI:18420"/>
    </ligand>
</feature>
<dbReference type="PANTHER" id="PTHR11596">
    <property type="entry name" value="ALKALINE PHOSPHATASE"/>
    <property type="match status" value="1"/>
</dbReference>